<gene>
    <name evidence="2" type="ORF">YM304_41230</name>
</gene>
<dbReference type="InterPro" id="IPR032710">
    <property type="entry name" value="NTF2-like_dom_sf"/>
</dbReference>
<dbReference type="AlphaFoldDB" id="A0A6C7ECE9"/>
<feature type="domain" description="SnoaL-like" evidence="1">
    <location>
        <begin position="7"/>
        <end position="140"/>
    </location>
</feature>
<reference evidence="2 3" key="1">
    <citation type="journal article" date="2013" name="Int. J. Syst. Evol. Microbiol.">
        <title>Ilumatobacter nonamiense sp. nov. and Ilumatobacter coccineum sp. nov., isolated from seashore sand.</title>
        <authorList>
            <person name="Matsumoto A."/>
            <person name="Kasai H."/>
            <person name="Matsuo Y."/>
            <person name="Shizuri Y."/>
            <person name="Ichikawa N."/>
            <person name="Fujita N."/>
            <person name="Omura S."/>
            <person name="Takahashi Y."/>
        </authorList>
    </citation>
    <scope>NUCLEOTIDE SEQUENCE [LARGE SCALE GENOMIC DNA]</scope>
    <source>
        <strain evidence="3">NBRC 103263 / KCTC 29153 / YM16-304</strain>
    </source>
</reference>
<dbReference type="InterPro" id="IPR037401">
    <property type="entry name" value="SnoaL-like"/>
</dbReference>
<evidence type="ECO:0000313" key="2">
    <source>
        <dbReference type="EMBL" id="BAN04437.1"/>
    </source>
</evidence>
<organism evidence="2 3">
    <name type="scientific">Ilumatobacter coccineus (strain NBRC 103263 / KCTC 29153 / YM16-304)</name>
    <dbReference type="NCBI Taxonomy" id="1313172"/>
    <lineage>
        <taxon>Bacteria</taxon>
        <taxon>Bacillati</taxon>
        <taxon>Actinomycetota</taxon>
        <taxon>Acidimicrobiia</taxon>
        <taxon>Acidimicrobiales</taxon>
        <taxon>Ilumatobacteraceae</taxon>
        <taxon>Ilumatobacter</taxon>
    </lineage>
</organism>
<name>A0A6C7ECE9_ILUCY</name>
<dbReference type="Pfam" id="PF13577">
    <property type="entry name" value="SnoaL_4"/>
    <property type="match status" value="1"/>
</dbReference>
<evidence type="ECO:0000259" key="1">
    <source>
        <dbReference type="Pfam" id="PF13577"/>
    </source>
</evidence>
<evidence type="ECO:0000313" key="3">
    <source>
        <dbReference type="Proteomes" id="UP000011863"/>
    </source>
</evidence>
<dbReference type="Gene3D" id="3.10.450.50">
    <property type="match status" value="1"/>
</dbReference>
<dbReference type="EMBL" id="AP012057">
    <property type="protein sequence ID" value="BAN04437.1"/>
    <property type="molecule type" value="Genomic_DNA"/>
</dbReference>
<protein>
    <recommendedName>
        <fullName evidence="1">SnoaL-like domain-containing protein</fullName>
    </recommendedName>
</protein>
<proteinExistence type="predicted"/>
<dbReference type="KEGG" id="aym:YM304_41230"/>
<accession>A0A6C7ECE9</accession>
<keyword evidence="3" id="KW-1185">Reference proteome</keyword>
<sequence length="160" mass="18149">MHDPRIDVAQTVYAFAYGIDQRDWANYREVFVPSPTEIVFDYESYHGRPASAMSVDTWLGAVTPLFTGLDATQHSMSNPIVEIDPSGSAAQCRVYMQAAHFLWRDDLEQRTGSADPEFTIGGFYDDHLVLDDAGRWRVDAVTLTVWWRRGNEAIMSLARE</sequence>
<dbReference type="Proteomes" id="UP000011863">
    <property type="component" value="Chromosome"/>
</dbReference>
<dbReference type="SUPFAM" id="SSF54427">
    <property type="entry name" value="NTF2-like"/>
    <property type="match status" value="1"/>
</dbReference>
<dbReference type="OrthoDB" id="2599042at2"/>
<dbReference type="RefSeq" id="WP_015443684.1">
    <property type="nucleotide sequence ID" value="NC_020520.1"/>
</dbReference>